<dbReference type="InterPro" id="IPR001128">
    <property type="entry name" value="Cyt_P450"/>
</dbReference>
<keyword evidence="4" id="KW-1133">Transmembrane helix</keyword>
<keyword evidence="9" id="KW-1185">Reference proteome</keyword>
<keyword evidence="4" id="KW-0472">Membrane</keyword>
<dbReference type="Pfam" id="PF00067">
    <property type="entry name" value="p450"/>
    <property type="match status" value="1"/>
</dbReference>
<evidence type="ECO:0000256" key="7">
    <source>
        <dbReference type="RuleBase" id="RU000461"/>
    </source>
</evidence>
<evidence type="ECO:0000256" key="5">
    <source>
        <dbReference type="ARBA" id="ARBA00023002"/>
    </source>
</evidence>
<evidence type="ECO:0000256" key="4">
    <source>
        <dbReference type="ARBA" id="ARBA00022989"/>
    </source>
</evidence>
<evidence type="ECO:0000313" key="9">
    <source>
        <dbReference type="Proteomes" id="UP001151760"/>
    </source>
</evidence>
<comment type="subcellular location">
    <subcellularLocation>
        <location evidence="1">Membrane</location>
        <topology evidence="1">Single-pass membrane protein</topology>
    </subcellularLocation>
</comment>
<keyword evidence="7" id="KW-0503">Monooxygenase</keyword>
<dbReference type="Proteomes" id="UP001151760">
    <property type="component" value="Unassembled WGS sequence"/>
</dbReference>
<dbReference type="PANTHER" id="PTHR24286">
    <property type="entry name" value="CYTOCHROME P450 26"/>
    <property type="match status" value="1"/>
</dbReference>
<dbReference type="EMBL" id="BQNB010010129">
    <property type="protein sequence ID" value="GJS73101.1"/>
    <property type="molecule type" value="Genomic_DNA"/>
</dbReference>
<keyword evidence="3 7" id="KW-0479">Metal-binding</keyword>
<dbReference type="InterPro" id="IPR036396">
    <property type="entry name" value="Cyt_P450_sf"/>
</dbReference>
<organism evidence="8 9">
    <name type="scientific">Tanacetum coccineum</name>
    <dbReference type="NCBI Taxonomy" id="301880"/>
    <lineage>
        <taxon>Eukaryota</taxon>
        <taxon>Viridiplantae</taxon>
        <taxon>Streptophyta</taxon>
        <taxon>Embryophyta</taxon>
        <taxon>Tracheophyta</taxon>
        <taxon>Spermatophyta</taxon>
        <taxon>Magnoliopsida</taxon>
        <taxon>eudicotyledons</taxon>
        <taxon>Gunneridae</taxon>
        <taxon>Pentapetalae</taxon>
        <taxon>asterids</taxon>
        <taxon>campanulids</taxon>
        <taxon>Asterales</taxon>
        <taxon>Asteraceae</taxon>
        <taxon>Asteroideae</taxon>
        <taxon>Anthemideae</taxon>
        <taxon>Anthemidinae</taxon>
        <taxon>Tanacetum</taxon>
    </lineage>
</organism>
<comment type="caution">
    <text evidence="8">The sequence shown here is derived from an EMBL/GenBank/DDBJ whole genome shotgun (WGS) entry which is preliminary data.</text>
</comment>
<evidence type="ECO:0000256" key="1">
    <source>
        <dbReference type="ARBA" id="ARBA00004167"/>
    </source>
</evidence>
<proteinExistence type="inferred from homology"/>
<accession>A0ABQ4Y6Z7</accession>
<evidence type="ECO:0000256" key="6">
    <source>
        <dbReference type="ARBA" id="ARBA00023004"/>
    </source>
</evidence>
<dbReference type="SUPFAM" id="SSF48264">
    <property type="entry name" value="Cytochrome P450"/>
    <property type="match status" value="1"/>
</dbReference>
<dbReference type="InterPro" id="IPR002401">
    <property type="entry name" value="Cyt_P450_E_grp-I"/>
</dbReference>
<comment type="similarity">
    <text evidence="7">Belongs to the cytochrome P450 family.</text>
</comment>
<dbReference type="PANTHER" id="PTHR24286:SF217">
    <property type="entry name" value="OS07G0520300 PROTEIN"/>
    <property type="match status" value="1"/>
</dbReference>
<evidence type="ECO:0000256" key="3">
    <source>
        <dbReference type="ARBA" id="ARBA00022723"/>
    </source>
</evidence>
<dbReference type="PRINTS" id="PR00385">
    <property type="entry name" value="P450"/>
</dbReference>
<sequence>MLLDLLHEKKVAHEEQKRQDNSSKDLFTSLLSVRDDDSSVMMSDEEIIDNIIVVMITGYDTTSVLLTFLVRLLANNDAICFDISREQEEISKSKALGEDLTWEDLTKMKYTWRVAFEMLRINPPVMLSAAMTQMDGSIFQNPTVFDPARLEKNTPSPPPFSLLAFGAGQRMCPGMELKLWKYLVLIHRLGLVDTVPSGSIVNKVEYF</sequence>
<gene>
    <name evidence="8" type="ORF">Tco_0705942</name>
</gene>
<keyword evidence="7" id="KW-0349">Heme</keyword>
<keyword evidence="2" id="KW-0812">Transmembrane</keyword>
<dbReference type="PRINTS" id="PR00463">
    <property type="entry name" value="EP450I"/>
</dbReference>
<keyword evidence="6 7" id="KW-0408">Iron</keyword>
<protein>
    <submittedName>
        <fullName evidence="8">Cytochrome P450 716B1-like protein</fullName>
    </submittedName>
</protein>
<evidence type="ECO:0000313" key="8">
    <source>
        <dbReference type="EMBL" id="GJS73101.1"/>
    </source>
</evidence>
<reference evidence="8" key="2">
    <citation type="submission" date="2022-01" db="EMBL/GenBank/DDBJ databases">
        <authorList>
            <person name="Yamashiro T."/>
            <person name="Shiraishi A."/>
            <person name="Satake H."/>
            <person name="Nakayama K."/>
        </authorList>
    </citation>
    <scope>NUCLEOTIDE SEQUENCE</scope>
</reference>
<dbReference type="PROSITE" id="PS00086">
    <property type="entry name" value="CYTOCHROME_P450"/>
    <property type="match status" value="1"/>
</dbReference>
<name>A0ABQ4Y6Z7_9ASTR</name>
<reference evidence="8" key="1">
    <citation type="journal article" date="2022" name="Int. J. Mol. Sci.">
        <title>Draft Genome of Tanacetum Coccineum: Genomic Comparison of Closely Related Tanacetum-Family Plants.</title>
        <authorList>
            <person name="Yamashiro T."/>
            <person name="Shiraishi A."/>
            <person name="Nakayama K."/>
            <person name="Satake H."/>
        </authorList>
    </citation>
    <scope>NUCLEOTIDE SEQUENCE</scope>
</reference>
<keyword evidence="5 7" id="KW-0560">Oxidoreductase</keyword>
<dbReference type="InterPro" id="IPR017972">
    <property type="entry name" value="Cyt_P450_CS"/>
</dbReference>
<dbReference type="Gene3D" id="1.10.630.10">
    <property type="entry name" value="Cytochrome P450"/>
    <property type="match status" value="2"/>
</dbReference>
<evidence type="ECO:0000256" key="2">
    <source>
        <dbReference type="ARBA" id="ARBA00022692"/>
    </source>
</evidence>